<keyword evidence="2" id="KW-1185">Reference proteome</keyword>
<comment type="caution">
    <text evidence="1">The sequence shown here is derived from an EMBL/GenBank/DDBJ whole genome shotgun (WGS) entry which is preliminary data.</text>
</comment>
<evidence type="ECO:0000313" key="2">
    <source>
        <dbReference type="Proteomes" id="UP001309876"/>
    </source>
</evidence>
<name>A0AAN7SZ93_9EURO</name>
<sequence>MSVDVSAPLSFLTLPEEILLQIFRKHYASTLQQHRIAKRKKAAKANKPVYVRPFTLECLDALLISKVTCPAAREAFLQQANFRFKMMEGGDVPGVLHALETNQTIRTMSGDLNTSRALCVHRKYFGRHGRINLKRFLVEEHGTAHIDLNQIGRIKHFLWRIDMDRPVFKAMDIEYTGCFRLRSSTMDLACINRPGYDPSFETYSGPYATLTNHESWNCTLEITLHPDGTLTASSHFCWEAVLKKFEDRIFVEEEPVRIIENVSEE</sequence>
<organism evidence="1 2">
    <name type="scientific">Lithohypha guttulata</name>
    <dbReference type="NCBI Taxonomy" id="1690604"/>
    <lineage>
        <taxon>Eukaryota</taxon>
        <taxon>Fungi</taxon>
        <taxon>Dikarya</taxon>
        <taxon>Ascomycota</taxon>
        <taxon>Pezizomycotina</taxon>
        <taxon>Eurotiomycetes</taxon>
        <taxon>Chaetothyriomycetidae</taxon>
        <taxon>Chaetothyriales</taxon>
        <taxon>Trichomeriaceae</taxon>
        <taxon>Lithohypha</taxon>
    </lineage>
</organism>
<protein>
    <submittedName>
        <fullName evidence="1">Uncharacterized protein</fullName>
    </submittedName>
</protein>
<reference evidence="1 2" key="1">
    <citation type="submission" date="2023-08" db="EMBL/GenBank/DDBJ databases">
        <title>Black Yeasts Isolated from many extreme environments.</title>
        <authorList>
            <person name="Coleine C."/>
            <person name="Stajich J.E."/>
            <person name="Selbmann L."/>
        </authorList>
    </citation>
    <scope>NUCLEOTIDE SEQUENCE [LARGE SCALE GENOMIC DNA]</scope>
    <source>
        <strain evidence="1 2">CCFEE 5910</strain>
    </source>
</reference>
<dbReference type="Proteomes" id="UP001309876">
    <property type="component" value="Unassembled WGS sequence"/>
</dbReference>
<gene>
    <name evidence="1" type="ORF">LTR05_005694</name>
</gene>
<accession>A0AAN7SZ93</accession>
<dbReference type="AlphaFoldDB" id="A0AAN7SZ93"/>
<evidence type="ECO:0000313" key="1">
    <source>
        <dbReference type="EMBL" id="KAK5084616.1"/>
    </source>
</evidence>
<proteinExistence type="predicted"/>
<dbReference type="EMBL" id="JAVRRJ010000005">
    <property type="protein sequence ID" value="KAK5084616.1"/>
    <property type="molecule type" value="Genomic_DNA"/>
</dbReference>